<dbReference type="RefSeq" id="WP_149297185.1">
    <property type="nucleotide sequence ID" value="NZ_CP043473.1"/>
</dbReference>
<accession>A0A5C1DI74</accession>
<proteinExistence type="predicted"/>
<dbReference type="EMBL" id="CP043473">
    <property type="protein sequence ID" value="QEL56466.1"/>
    <property type="molecule type" value="Genomic_DNA"/>
</dbReference>
<feature type="signal peptide" evidence="1">
    <location>
        <begin position="1"/>
        <end position="18"/>
    </location>
</feature>
<evidence type="ECO:0000313" key="3">
    <source>
        <dbReference type="Proteomes" id="UP000322079"/>
    </source>
</evidence>
<feature type="chain" id="PRO_5022949890" evidence="1">
    <location>
        <begin position="19"/>
        <end position="443"/>
    </location>
</feature>
<organism evidence="2 3">
    <name type="scientific">Chromobacterium paludis</name>
    <dbReference type="NCBI Taxonomy" id="2605945"/>
    <lineage>
        <taxon>Bacteria</taxon>
        <taxon>Pseudomonadati</taxon>
        <taxon>Pseudomonadota</taxon>
        <taxon>Betaproteobacteria</taxon>
        <taxon>Neisseriales</taxon>
        <taxon>Chromobacteriaceae</taxon>
        <taxon>Chromobacterium</taxon>
    </lineage>
</organism>
<keyword evidence="1" id="KW-0732">Signal</keyword>
<sequence length="443" mass="45907">MKRLLCGAAIVLSQGALAGSALVNGMPSSSVAVNAAMGAALADKLATLKVNTQLGAQIMRTVARSSAVRFLGKSVVLAAPLMMAVNTGVFDEQTPGVLVHGDGASVTFSGPSMDLSQMPTRALPSSSLVDALMVMGYPNDAVFANRPNGDTAIFLRTKQYACPTPDTVCNCPRGTLDASGYSVSACTGLGYVGDNHIYQLVLIMEKTPPKLLKDLRYQPRPITSNTLAASDLPDSRANDQVNPALIAAALSSAIDDARQRAPGLAWPPELSRPNSISASDIKATGVSTPLSGALAPIAVGSNDQAPAGWADARPGTPYWDPSITLPGTWGGTGATTNTGTGSQGTTVDLGTAPTVAEPQLEETPTGLQIMQPVIDALNPLKGVALPSGDGQCPSVDLDLSFFREGAVHHLDEQCAMLEKVRPILEPVFAACWGLMAFFIVLRA</sequence>
<keyword evidence="3" id="KW-1185">Reference proteome</keyword>
<evidence type="ECO:0000313" key="2">
    <source>
        <dbReference type="EMBL" id="QEL56466.1"/>
    </source>
</evidence>
<dbReference type="KEGG" id="chrm:FYK34_13290"/>
<dbReference type="Proteomes" id="UP000322079">
    <property type="component" value="Chromosome"/>
</dbReference>
<reference evidence="2 3" key="1">
    <citation type="submission" date="2019-08" db="EMBL/GenBank/DDBJ databases">
        <title>Chromobacterium paludis, a novel bacterium isolated from a Maryland marsh pond.</title>
        <authorList>
            <person name="Blackburn M.B."/>
            <person name="Gundersen-Rindal D.E."/>
        </authorList>
    </citation>
    <scope>NUCLEOTIDE SEQUENCE [LARGE SCALE GENOMIC DNA]</scope>
    <source>
        <strain evidence="3">IIBBL 257-1</strain>
    </source>
</reference>
<protein>
    <submittedName>
        <fullName evidence="2">Uncharacterized protein</fullName>
    </submittedName>
</protein>
<dbReference type="AlphaFoldDB" id="A0A5C1DI74"/>
<name>A0A5C1DI74_9NEIS</name>
<evidence type="ECO:0000256" key="1">
    <source>
        <dbReference type="SAM" id="SignalP"/>
    </source>
</evidence>
<gene>
    <name evidence="2" type="ORF">FYK34_13290</name>
</gene>